<feature type="transmembrane region" description="Helical" evidence="6">
    <location>
        <begin position="197"/>
        <end position="218"/>
    </location>
</feature>
<evidence type="ECO:0000256" key="3">
    <source>
        <dbReference type="ARBA" id="ARBA00022692"/>
    </source>
</evidence>
<feature type="transmembrane region" description="Helical" evidence="6">
    <location>
        <begin position="458"/>
        <end position="474"/>
    </location>
</feature>
<feature type="transmembrane region" description="Helical" evidence="6">
    <location>
        <begin position="50"/>
        <end position="70"/>
    </location>
</feature>
<feature type="transmembrane region" description="Helical" evidence="6">
    <location>
        <begin position="278"/>
        <end position="299"/>
    </location>
</feature>
<keyword evidence="4 6" id="KW-1133">Transmembrane helix</keyword>
<comment type="caution">
    <text evidence="7">The sequence shown here is derived from an EMBL/GenBank/DDBJ whole genome shotgun (WGS) entry which is preliminary data.</text>
</comment>
<dbReference type="Pfam" id="PF13520">
    <property type="entry name" value="AA_permease_2"/>
    <property type="match status" value="1"/>
</dbReference>
<evidence type="ECO:0000256" key="1">
    <source>
        <dbReference type="ARBA" id="ARBA00004141"/>
    </source>
</evidence>
<evidence type="ECO:0000256" key="4">
    <source>
        <dbReference type="ARBA" id="ARBA00022989"/>
    </source>
</evidence>
<gene>
    <name evidence="7" type="primary">yhdG_2</name>
    <name evidence="7" type="ORF">GCM10017620_32640</name>
</gene>
<reference evidence="7" key="2">
    <citation type="submission" date="2023-01" db="EMBL/GenBank/DDBJ databases">
        <authorList>
            <person name="Sun Q."/>
            <person name="Evtushenko L."/>
        </authorList>
    </citation>
    <scope>NUCLEOTIDE SEQUENCE</scope>
    <source>
        <strain evidence="7">VKM B-1499</strain>
    </source>
</reference>
<feature type="transmembrane region" description="Helical" evidence="6">
    <location>
        <begin position="367"/>
        <end position="393"/>
    </location>
</feature>
<evidence type="ECO:0000256" key="5">
    <source>
        <dbReference type="ARBA" id="ARBA00023136"/>
    </source>
</evidence>
<dbReference type="InterPro" id="IPR002293">
    <property type="entry name" value="AA/rel_permease1"/>
</dbReference>
<feature type="transmembrane region" description="Helical" evidence="6">
    <location>
        <begin position="109"/>
        <end position="130"/>
    </location>
</feature>
<evidence type="ECO:0000313" key="8">
    <source>
        <dbReference type="Proteomes" id="UP001143509"/>
    </source>
</evidence>
<dbReference type="Proteomes" id="UP001143509">
    <property type="component" value="Unassembled WGS sequence"/>
</dbReference>
<feature type="transmembrane region" description="Helical" evidence="6">
    <location>
        <begin position="324"/>
        <end position="346"/>
    </location>
</feature>
<evidence type="ECO:0000313" key="7">
    <source>
        <dbReference type="EMBL" id="GLK50290.1"/>
    </source>
</evidence>
<comment type="subcellular location">
    <subcellularLocation>
        <location evidence="1">Membrane</location>
        <topology evidence="1">Multi-pass membrane protein</topology>
    </subcellularLocation>
</comment>
<feature type="transmembrane region" description="Helical" evidence="6">
    <location>
        <begin position="238"/>
        <end position="257"/>
    </location>
</feature>
<dbReference type="PANTHER" id="PTHR43243">
    <property type="entry name" value="INNER MEMBRANE TRANSPORTER YGJI-RELATED"/>
    <property type="match status" value="1"/>
</dbReference>
<feature type="transmembrane region" description="Helical" evidence="6">
    <location>
        <begin position="399"/>
        <end position="420"/>
    </location>
</feature>
<keyword evidence="2" id="KW-0813">Transport</keyword>
<dbReference type="PIRSF" id="PIRSF006060">
    <property type="entry name" value="AA_transporter"/>
    <property type="match status" value="1"/>
</dbReference>
<feature type="transmembrane region" description="Helical" evidence="6">
    <location>
        <begin position="77"/>
        <end position="97"/>
    </location>
</feature>
<dbReference type="EMBL" id="BSFD01000011">
    <property type="protein sequence ID" value="GLK50290.1"/>
    <property type="molecule type" value="Genomic_DNA"/>
</dbReference>
<proteinExistence type="predicted"/>
<name>A0ABQ5TBT5_9CAUL</name>
<keyword evidence="5 6" id="KW-0472">Membrane</keyword>
<keyword evidence="3 6" id="KW-0812">Transmembrane</keyword>
<feature type="transmembrane region" description="Helical" evidence="6">
    <location>
        <begin position="432"/>
        <end position="452"/>
    </location>
</feature>
<dbReference type="Gene3D" id="1.20.1740.10">
    <property type="entry name" value="Amino acid/polyamine transporter I"/>
    <property type="match status" value="1"/>
</dbReference>
<organism evidence="7 8">
    <name type="scientific">Brevundimonas intermedia</name>
    <dbReference type="NCBI Taxonomy" id="74315"/>
    <lineage>
        <taxon>Bacteria</taxon>
        <taxon>Pseudomonadati</taxon>
        <taxon>Pseudomonadota</taxon>
        <taxon>Alphaproteobacteria</taxon>
        <taxon>Caulobacterales</taxon>
        <taxon>Caulobacteraceae</taxon>
        <taxon>Brevundimonas</taxon>
    </lineage>
</organism>
<reference evidence="7" key="1">
    <citation type="journal article" date="2014" name="Int. J. Syst. Evol. Microbiol.">
        <title>Complete genome of a new Firmicutes species belonging to the dominant human colonic microbiota ('Ruminococcus bicirculans') reveals two chromosomes and a selective capacity to utilize plant glucans.</title>
        <authorList>
            <consortium name="NISC Comparative Sequencing Program"/>
            <person name="Wegmann U."/>
            <person name="Louis P."/>
            <person name="Goesmann A."/>
            <person name="Henrissat B."/>
            <person name="Duncan S.H."/>
            <person name="Flint H.J."/>
        </authorList>
    </citation>
    <scope>NUCLEOTIDE SEQUENCE</scope>
    <source>
        <strain evidence="7">VKM B-1499</strain>
    </source>
</reference>
<sequence>MTGMVCQESVAWGGGGVSIMAFWNRRRSIDVMTAPHDGPRLKPTLSWPHLLALGVGAIVGTGILTLIGVGAGLAGPAVLISFGLAGLVCACAALAYAELSTMMPAAGSAYTYSYAVLGEMIAWVVGWSLILEYSLVVSAVAVGWSGYAVGFLSGLGVDLPLALTAGPHAGGIINLPAVAIIGLVTGLLLLGTKESATLNAVLVVIKIAALVVFVAIALPAFKTENFTPFMPNGFGAPFVQTGVMAAAAIIFFAFYGFDAISTAAEETKKPERDLAIGIVGSMLICTALYLVVAAAAIGARPVADFADSPEPLALILRQMGQGTAAQWIAAAAVIALPTVLLAFLFGQSRIFLGMARDGLLPRRLAKVSVRGVPAVVTVFTAVVVAILAGLLPLDELASLANAGTLAAFCAVGVCLVVLRIREPGRRRVFKAPLWPLVGAVTVIGCIVFFLSLKPVTQIGFLIWNLIGVAIYLLWSSRHSRLAKGEEEAA</sequence>
<evidence type="ECO:0000256" key="2">
    <source>
        <dbReference type="ARBA" id="ARBA00022448"/>
    </source>
</evidence>
<accession>A0ABQ5TBT5</accession>
<keyword evidence="8" id="KW-1185">Reference proteome</keyword>
<feature type="transmembrane region" description="Helical" evidence="6">
    <location>
        <begin position="135"/>
        <end position="157"/>
    </location>
</feature>
<dbReference type="PANTHER" id="PTHR43243:SF4">
    <property type="entry name" value="CATIONIC AMINO ACID TRANSPORTER 4"/>
    <property type="match status" value="1"/>
</dbReference>
<protein>
    <submittedName>
        <fullName evidence="7">Amino acid transporter</fullName>
    </submittedName>
</protein>
<feature type="transmembrane region" description="Helical" evidence="6">
    <location>
        <begin position="169"/>
        <end position="190"/>
    </location>
</feature>
<evidence type="ECO:0000256" key="6">
    <source>
        <dbReference type="SAM" id="Phobius"/>
    </source>
</evidence>